<name>A0A7W6PW33_9SPHN</name>
<protein>
    <submittedName>
        <fullName evidence="1">Uncharacterized protein</fullName>
    </submittedName>
</protein>
<comment type="caution">
    <text evidence="1">The sequence shown here is derived from an EMBL/GenBank/DDBJ whole genome shotgun (WGS) entry which is preliminary data.</text>
</comment>
<organism evidence="1 2">
    <name type="scientific">Sphingobium scionense</name>
    <dbReference type="NCBI Taxonomy" id="1404341"/>
    <lineage>
        <taxon>Bacteria</taxon>
        <taxon>Pseudomonadati</taxon>
        <taxon>Pseudomonadota</taxon>
        <taxon>Alphaproteobacteria</taxon>
        <taxon>Sphingomonadales</taxon>
        <taxon>Sphingomonadaceae</taxon>
        <taxon>Sphingobium</taxon>
    </lineage>
</organism>
<keyword evidence="2" id="KW-1185">Reference proteome</keyword>
<accession>A0A7W6PW33</accession>
<evidence type="ECO:0000313" key="2">
    <source>
        <dbReference type="Proteomes" id="UP000590524"/>
    </source>
</evidence>
<dbReference type="AlphaFoldDB" id="A0A7W6PW33"/>
<reference evidence="1 2" key="1">
    <citation type="submission" date="2020-08" db="EMBL/GenBank/DDBJ databases">
        <title>Genomic Encyclopedia of Type Strains, Phase IV (KMG-IV): sequencing the most valuable type-strain genomes for metagenomic binning, comparative biology and taxonomic classification.</title>
        <authorList>
            <person name="Goeker M."/>
        </authorList>
    </citation>
    <scope>NUCLEOTIDE SEQUENCE [LARGE SCALE GENOMIC DNA]</scope>
    <source>
        <strain evidence="1 2">DSM 19371</strain>
    </source>
</reference>
<evidence type="ECO:0000313" key="1">
    <source>
        <dbReference type="EMBL" id="MBB4150085.1"/>
    </source>
</evidence>
<proteinExistence type="predicted"/>
<gene>
    <name evidence="1" type="ORF">GGQ90_003886</name>
</gene>
<dbReference type="Proteomes" id="UP000590524">
    <property type="component" value="Unassembled WGS sequence"/>
</dbReference>
<dbReference type="EMBL" id="JACIEU010000017">
    <property type="protein sequence ID" value="MBB4150085.1"/>
    <property type="molecule type" value="Genomic_DNA"/>
</dbReference>
<sequence length="90" mass="10240">MLSQSFAAALGLRFHLVVHDDLFEAYSSSSSSALMPPYRNADGRWHFDILVLLRMCTRTEEVCCAQMRIIPDRIDIGYWHAGNAAWMMSS</sequence>